<dbReference type="InterPro" id="IPR001279">
    <property type="entry name" value="Metallo-B-lactamas"/>
</dbReference>
<dbReference type="Proteomes" id="UP000195880">
    <property type="component" value="Chromosome"/>
</dbReference>
<dbReference type="STRING" id="67267.GCA_000716675_03181"/>
<dbReference type="AlphaFoldDB" id="A0A1Z1WLK6"/>
<organism evidence="2 3">
    <name type="scientific">Streptomyces alboflavus</name>
    <dbReference type="NCBI Taxonomy" id="67267"/>
    <lineage>
        <taxon>Bacteria</taxon>
        <taxon>Bacillati</taxon>
        <taxon>Actinomycetota</taxon>
        <taxon>Actinomycetes</taxon>
        <taxon>Kitasatosporales</taxon>
        <taxon>Streptomycetaceae</taxon>
        <taxon>Streptomyces</taxon>
    </lineage>
</organism>
<name>A0A1Z1WLK6_9ACTN</name>
<accession>A0A1Z1WLK6</accession>
<dbReference type="SUPFAM" id="SSF56281">
    <property type="entry name" value="Metallo-hydrolase/oxidoreductase"/>
    <property type="match status" value="1"/>
</dbReference>
<dbReference type="OrthoDB" id="2373347at2"/>
<proteinExistence type="predicted"/>
<keyword evidence="3" id="KW-1185">Reference proteome</keyword>
<evidence type="ECO:0000313" key="3">
    <source>
        <dbReference type="Proteomes" id="UP000195880"/>
    </source>
</evidence>
<evidence type="ECO:0000259" key="1">
    <source>
        <dbReference type="SMART" id="SM00849"/>
    </source>
</evidence>
<dbReference type="SMART" id="SM00849">
    <property type="entry name" value="Lactamase_B"/>
    <property type="match status" value="1"/>
</dbReference>
<dbReference type="Gene3D" id="3.60.15.10">
    <property type="entry name" value="Ribonuclease Z/Hydroxyacylglutathione hydrolase-like"/>
    <property type="match status" value="1"/>
</dbReference>
<dbReference type="eggNOG" id="COG0491">
    <property type="taxonomic scope" value="Bacteria"/>
</dbReference>
<dbReference type="KEGG" id="salf:SMD44_06818"/>
<dbReference type="PANTHER" id="PTHR36839:SF1">
    <property type="entry name" value="METALLO-BETA-LACTAMASE FAMILY PROTEIN (AFU_ORTHOLOGUE AFUA_5G12770)"/>
    <property type="match status" value="1"/>
</dbReference>
<gene>
    <name evidence="2" type="ORF">SMD44_06818</name>
</gene>
<evidence type="ECO:0000313" key="2">
    <source>
        <dbReference type="EMBL" id="ARX87337.1"/>
    </source>
</evidence>
<dbReference type="EMBL" id="CP021748">
    <property type="protein sequence ID" value="ARX87337.1"/>
    <property type="molecule type" value="Genomic_DNA"/>
</dbReference>
<feature type="domain" description="Metallo-beta-lactamase" evidence="1">
    <location>
        <begin position="83"/>
        <end position="249"/>
    </location>
</feature>
<protein>
    <submittedName>
        <fullName evidence="2">Beta-lactamase</fullName>
    </submittedName>
</protein>
<reference evidence="2 3" key="1">
    <citation type="submission" date="2017-05" db="EMBL/GenBank/DDBJ databases">
        <title>Streptomyces alboflavus Genome sequencing and assembly.</title>
        <authorList>
            <person name="Wang Y."/>
            <person name="Du B."/>
            <person name="Ding Y."/>
            <person name="Liu H."/>
            <person name="Hou Q."/>
            <person name="Liu K."/>
            <person name="Wang C."/>
            <person name="Yao L."/>
        </authorList>
    </citation>
    <scope>NUCLEOTIDE SEQUENCE [LARGE SCALE GENOMIC DNA]</scope>
    <source>
        <strain evidence="2 3">MDJK44</strain>
    </source>
</reference>
<dbReference type="InterPro" id="IPR036866">
    <property type="entry name" value="RibonucZ/Hydroxyglut_hydro"/>
</dbReference>
<dbReference type="Pfam" id="PF00753">
    <property type="entry name" value="Lactamase_B"/>
    <property type="match status" value="1"/>
</dbReference>
<dbReference type="RefSeq" id="WP_087886321.1">
    <property type="nucleotide sequence ID" value="NZ_CP021748.1"/>
</dbReference>
<dbReference type="PANTHER" id="PTHR36839">
    <property type="entry name" value="METALLO-BETA-LACTAMASE FAMILY PROTEIN (AFU_ORTHOLOGUE AFUA_5G12770)"/>
    <property type="match status" value="1"/>
</dbReference>
<sequence length="279" mass="30827">MTDTPTPTSAPTPAPPICRTCGTQYAAARPDCPVCLDERQYVGRGGQQWTTLAGLREEGHRGLFEEQGPDVLGIGVTPQFAIGQRALLLRTAAGNVLWDCVPYLDDAMVRAVEEVGGIDHIAISHPHFYSSMVEWAHAFDAPVHLHEADRQWVGRPDPAVRFWSGRTLQLTDEVTLINPGVHFPGSAVLHWSAGDGALFTGDVVNVCPDNRWVTLMYSYANHIPERPHAVRAAADLLAGYRFERIYGAWWHRVVPSNGNEVLARSVERYLRFELAAAPE</sequence>